<feature type="binding site" evidence="6">
    <location>
        <position position="186"/>
    </location>
    <ligand>
        <name>Zn(2+)</name>
        <dbReference type="ChEBI" id="CHEBI:29105"/>
        <label>2</label>
    </ligand>
</feature>
<dbReference type="EMBL" id="JBHPBY010000178">
    <property type="protein sequence ID" value="MFC1851329.1"/>
    <property type="molecule type" value="Genomic_DNA"/>
</dbReference>
<evidence type="ECO:0000259" key="8">
    <source>
        <dbReference type="PROSITE" id="PS50076"/>
    </source>
</evidence>
<feature type="binding site" evidence="6">
    <location>
        <position position="224"/>
    </location>
    <ligand>
        <name>Zn(2+)</name>
        <dbReference type="ChEBI" id="CHEBI:29105"/>
        <label>1</label>
    </ligand>
</feature>
<comment type="similarity">
    <text evidence="6">Belongs to the DnaJ family.</text>
</comment>
<evidence type="ECO:0000259" key="9">
    <source>
        <dbReference type="PROSITE" id="PS51188"/>
    </source>
</evidence>
<feature type="binding site" evidence="6">
    <location>
        <position position="172"/>
    </location>
    <ligand>
        <name>Zn(2+)</name>
        <dbReference type="ChEBI" id="CHEBI:29105"/>
        <label>1</label>
    </ligand>
</feature>
<organism evidence="10 11">
    <name type="scientific">candidate division CSSED10-310 bacterium</name>
    <dbReference type="NCBI Taxonomy" id="2855610"/>
    <lineage>
        <taxon>Bacteria</taxon>
        <taxon>Bacteria division CSSED10-310</taxon>
    </lineage>
</organism>
<evidence type="ECO:0000313" key="10">
    <source>
        <dbReference type="EMBL" id="MFC1851329.1"/>
    </source>
</evidence>
<feature type="repeat" description="CXXCXGXG motif" evidence="6">
    <location>
        <begin position="208"/>
        <end position="215"/>
    </location>
</feature>
<keyword evidence="1 6" id="KW-0479">Metal-binding</keyword>
<comment type="caution">
    <text evidence="10">The sequence shown here is derived from an EMBL/GenBank/DDBJ whole genome shotgun (WGS) entry which is preliminary data.</text>
</comment>
<feature type="domain" description="CR-type" evidence="9">
    <location>
        <begin position="156"/>
        <end position="233"/>
    </location>
</feature>
<dbReference type="SUPFAM" id="SSF46565">
    <property type="entry name" value="Chaperone J-domain"/>
    <property type="match status" value="1"/>
</dbReference>
<dbReference type="CDD" id="cd10747">
    <property type="entry name" value="DnaJ_C"/>
    <property type="match status" value="1"/>
</dbReference>
<dbReference type="Gene3D" id="2.60.260.20">
    <property type="entry name" value="Urease metallochaperone UreE, N-terminal domain"/>
    <property type="match status" value="2"/>
</dbReference>
<dbReference type="Pfam" id="PF01556">
    <property type="entry name" value="DnaJ_C"/>
    <property type="match status" value="1"/>
</dbReference>
<dbReference type="InterPro" id="IPR036410">
    <property type="entry name" value="HSP_DnaJ_Cys-rich_dom_sf"/>
</dbReference>
<feature type="binding site" evidence="6">
    <location>
        <position position="169"/>
    </location>
    <ligand>
        <name>Zn(2+)</name>
        <dbReference type="ChEBI" id="CHEBI:29105"/>
        <label>1</label>
    </ligand>
</feature>
<keyword evidence="3 6" id="KW-0863">Zinc-finger</keyword>
<dbReference type="CDD" id="cd06257">
    <property type="entry name" value="DnaJ"/>
    <property type="match status" value="1"/>
</dbReference>
<dbReference type="HAMAP" id="MF_01152">
    <property type="entry name" value="DnaJ"/>
    <property type="match status" value="1"/>
</dbReference>
<comment type="cofactor">
    <cofactor evidence="6">
        <name>Zn(2+)</name>
        <dbReference type="ChEBI" id="CHEBI:29105"/>
    </cofactor>
    <text evidence="6">Binds 2 Zn(2+) ions per monomer.</text>
</comment>
<evidence type="ECO:0000256" key="1">
    <source>
        <dbReference type="ARBA" id="ARBA00022723"/>
    </source>
</evidence>
<comment type="domain">
    <text evidence="6">The J domain is necessary and sufficient to stimulate DnaK ATPase activity. Zinc center 1 plays an important role in the autonomous, DnaK-independent chaperone activity of DnaJ. Zinc center 2 is essential for interaction with DnaK and for DnaJ activity.</text>
</comment>
<dbReference type="InterPro" id="IPR001623">
    <property type="entry name" value="DnaJ_domain"/>
</dbReference>
<evidence type="ECO:0000313" key="11">
    <source>
        <dbReference type="Proteomes" id="UP001594351"/>
    </source>
</evidence>
<feature type="binding site" evidence="6">
    <location>
        <position position="189"/>
    </location>
    <ligand>
        <name>Zn(2+)</name>
        <dbReference type="ChEBI" id="CHEBI:29105"/>
        <label>2</label>
    </ligand>
</feature>
<dbReference type="PROSITE" id="PS51188">
    <property type="entry name" value="ZF_CR"/>
    <property type="match status" value="1"/>
</dbReference>
<keyword evidence="6" id="KW-0346">Stress response</keyword>
<dbReference type="PANTHER" id="PTHR43096">
    <property type="entry name" value="DNAJ HOMOLOG 1, MITOCHONDRIAL-RELATED"/>
    <property type="match status" value="1"/>
</dbReference>
<feature type="binding site" evidence="6">
    <location>
        <position position="208"/>
    </location>
    <ligand>
        <name>Zn(2+)</name>
        <dbReference type="ChEBI" id="CHEBI:29105"/>
        <label>2</label>
    </ligand>
</feature>
<feature type="repeat" description="CXXCXGXG motif" evidence="6">
    <location>
        <begin position="186"/>
        <end position="193"/>
    </location>
</feature>
<dbReference type="PRINTS" id="PR00625">
    <property type="entry name" value="JDOMAIN"/>
</dbReference>
<accession>A0ABV6YYQ3</accession>
<dbReference type="SUPFAM" id="SSF57938">
    <property type="entry name" value="DnaJ/Hsp40 cysteine-rich domain"/>
    <property type="match status" value="1"/>
</dbReference>
<dbReference type="InterPro" id="IPR001305">
    <property type="entry name" value="HSP_DnaJ_Cys-rich_dom"/>
</dbReference>
<sequence length="382" mass="42365">MADRKKKNFYDILNVKKDATQKDIKNAYRKMARKWHPDVNPGNKQAERKFKEISIAYKVLVDSDKRKAYDEFGADSLRTGFDAEKARQYKQWGATSQQQWTEEPAEDFGKYNSYNDLFSDLFGFQEGWRGFEQAVPDKGRDIEYEMSLDLLSALRGLTTELSIQKFSTCSSCQGSGKDLSSDYSNCNACNGTGQLHVTQGQINFKRTCTQCGGQGKLWKTCPNCGGSGKVPALEKIKVVIPEGVHEGSKVRVAGKGEPGSNGKPAGDLYLKIHVNEHPLLQRKGDDLYMEVPITVREAVAGGTIIVPTVDGPVKVKIPSGSQSGQILKLKGKGAVNIKTKQPGSLMLKLVIKVPKTDDKSILEAVEKIDRFYSEDVRKEITL</sequence>
<evidence type="ECO:0000256" key="7">
    <source>
        <dbReference type="PROSITE-ProRule" id="PRU00546"/>
    </source>
</evidence>
<comment type="subunit">
    <text evidence="6">Homodimer.</text>
</comment>
<dbReference type="InterPro" id="IPR036869">
    <property type="entry name" value="J_dom_sf"/>
</dbReference>
<gene>
    <name evidence="6 10" type="primary">dnaJ</name>
    <name evidence="10" type="ORF">ACFL27_14120</name>
</gene>
<dbReference type="Gene3D" id="2.10.230.10">
    <property type="entry name" value="Heat shock protein DnaJ, cysteine-rich domain"/>
    <property type="match status" value="1"/>
</dbReference>
<dbReference type="PROSITE" id="PS50076">
    <property type="entry name" value="DNAJ_2"/>
    <property type="match status" value="1"/>
</dbReference>
<dbReference type="SMART" id="SM00271">
    <property type="entry name" value="DnaJ"/>
    <property type="match status" value="1"/>
</dbReference>
<evidence type="ECO:0000256" key="6">
    <source>
        <dbReference type="HAMAP-Rule" id="MF_01152"/>
    </source>
</evidence>
<keyword evidence="4 6" id="KW-0862">Zinc</keyword>
<dbReference type="Gene3D" id="1.10.287.110">
    <property type="entry name" value="DnaJ domain"/>
    <property type="match status" value="1"/>
</dbReference>
<feature type="binding site" evidence="6">
    <location>
        <position position="221"/>
    </location>
    <ligand>
        <name>Zn(2+)</name>
        <dbReference type="ChEBI" id="CHEBI:29105"/>
        <label>1</label>
    </ligand>
</feature>
<keyword evidence="6" id="KW-0235">DNA replication</keyword>
<feature type="zinc finger region" description="CR-type" evidence="7">
    <location>
        <begin position="156"/>
        <end position="233"/>
    </location>
</feature>
<dbReference type="Proteomes" id="UP001594351">
    <property type="component" value="Unassembled WGS sequence"/>
</dbReference>
<keyword evidence="2 6" id="KW-0677">Repeat</keyword>
<dbReference type="CDD" id="cd10719">
    <property type="entry name" value="DnaJ_zf"/>
    <property type="match status" value="1"/>
</dbReference>
<dbReference type="PANTHER" id="PTHR43096:SF52">
    <property type="entry name" value="DNAJ HOMOLOG 1, MITOCHONDRIAL-RELATED"/>
    <property type="match status" value="1"/>
</dbReference>
<dbReference type="Pfam" id="PF00226">
    <property type="entry name" value="DnaJ"/>
    <property type="match status" value="1"/>
</dbReference>
<dbReference type="SUPFAM" id="SSF49493">
    <property type="entry name" value="HSP40/DnaJ peptide-binding domain"/>
    <property type="match status" value="2"/>
</dbReference>
<dbReference type="InterPro" id="IPR012724">
    <property type="entry name" value="DnaJ"/>
</dbReference>
<feature type="domain" description="J" evidence="8">
    <location>
        <begin position="8"/>
        <end position="73"/>
    </location>
</feature>
<evidence type="ECO:0000256" key="4">
    <source>
        <dbReference type="ARBA" id="ARBA00022833"/>
    </source>
</evidence>
<dbReference type="NCBIfam" id="NF008035">
    <property type="entry name" value="PRK10767.1"/>
    <property type="match status" value="1"/>
</dbReference>
<name>A0ABV6YYQ3_UNCC1</name>
<dbReference type="InterPro" id="IPR002939">
    <property type="entry name" value="DnaJ_C"/>
</dbReference>
<keyword evidence="6" id="KW-0963">Cytoplasm</keyword>
<feature type="repeat" description="CXXCXGXG motif" evidence="6">
    <location>
        <begin position="169"/>
        <end position="176"/>
    </location>
</feature>
<dbReference type="Pfam" id="PF00684">
    <property type="entry name" value="DnaJ_CXXCXGXG"/>
    <property type="match status" value="1"/>
</dbReference>
<feature type="repeat" description="CXXCXGXG motif" evidence="6">
    <location>
        <begin position="221"/>
        <end position="228"/>
    </location>
</feature>
<comment type="subcellular location">
    <subcellularLocation>
        <location evidence="6">Cytoplasm</location>
    </subcellularLocation>
</comment>
<evidence type="ECO:0000256" key="2">
    <source>
        <dbReference type="ARBA" id="ARBA00022737"/>
    </source>
</evidence>
<comment type="function">
    <text evidence="6">Participates actively in the response to hyperosmotic and heat shock by preventing the aggregation of stress-denatured proteins and by disaggregating proteins, also in an autonomous, DnaK-independent fashion. Unfolded proteins bind initially to DnaJ; upon interaction with the DnaJ-bound protein, DnaK hydrolyzes its bound ATP, resulting in the formation of a stable complex. GrpE releases ADP from DnaK; ATP binding to DnaK triggers the release of the substrate protein, thus completing the reaction cycle. Several rounds of ATP-dependent interactions between DnaJ, DnaK and GrpE are required for fully efficient folding. Also involved, together with DnaK and GrpE, in the DNA replication of plasmids through activation of initiation proteins.</text>
</comment>
<keyword evidence="11" id="KW-1185">Reference proteome</keyword>
<evidence type="ECO:0000256" key="3">
    <source>
        <dbReference type="ARBA" id="ARBA00022771"/>
    </source>
</evidence>
<dbReference type="InterPro" id="IPR008971">
    <property type="entry name" value="HSP40/DnaJ_pept-bd"/>
</dbReference>
<evidence type="ECO:0000256" key="5">
    <source>
        <dbReference type="ARBA" id="ARBA00023186"/>
    </source>
</evidence>
<keyword evidence="5 6" id="KW-0143">Chaperone</keyword>
<proteinExistence type="inferred from homology"/>
<feature type="binding site" evidence="6">
    <location>
        <position position="211"/>
    </location>
    <ligand>
        <name>Zn(2+)</name>
        <dbReference type="ChEBI" id="CHEBI:29105"/>
        <label>2</label>
    </ligand>
</feature>
<protein>
    <recommendedName>
        <fullName evidence="6">Chaperone protein DnaJ</fullName>
    </recommendedName>
</protein>
<reference evidence="10 11" key="1">
    <citation type="submission" date="2024-09" db="EMBL/GenBank/DDBJ databases">
        <title>Laminarin stimulates single cell rates of sulfate reduction while oxygen inhibits transcriptomic activity in coastal marine sediment.</title>
        <authorList>
            <person name="Lindsay M."/>
            <person name="Orcutt B."/>
            <person name="Emerson D."/>
            <person name="Stepanauskas R."/>
            <person name="D'Angelo T."/>
        </authorList>
    </citation>
    <scope>NUCLEOTIDE SEQUENCE [LARGE SCALE GENOMIC DNA]</scope>
    <source>
        <strain evidence="10">SAG AM-311-K15</strain>
    </source>
</reference>